<dbReference type="PANTHER" id="PTHR13847:SF286">
    <property type="entry name" value="D-AMINO ACID DEHYDROGENASE"/>
    <property type="match status" value="1"/>
</dbReference>
<keyword evidence="7" id="KW-1185">Reference proteome</keyword>
<evidence type="ECO:0000256" key="2">
    <source>
        <dbReference type="ARBA" id="ARBA00009410"/>
    </source>
</evidence>
<dbReference type="AlphaFoldDB" id="A0A5C5SDH0"/>
<keyword evidence="4" id="KW-0560">Oxidoreductase</keyword>
<dbReference type="GO" id="GO:0016491">
    <property type="term" value="F:oxidoreductase activity"/>
    <property type="evidence" value="ECO:0007669"/>
    <property type="project" value="UniProtKB-KW"/>
</dbReference>
<dbReference type="EMBL" id="VOHL01000002">
    <property type="protein sequence ID" value="TWS98013.1"/>
    <property type="molecule type" value="Genomic_DNA"/>
</dbReference>
<evidence type="ECO:0000256" key="3">
    <source>
        <dbReference type="ARBA" id="ARBA00022630"/>
    </source>
</evidence>
<sequence>MTRIAIIGAGIVGSTAAYYLSKYPAYQVTVFDHGLGQATKAAAGIISPWFSKRRHKAWYRLARLGADFYPSLVADLAAAGRETSFYQQTGVYLLKKNEAKLAELYQLAQSRRQESPLIGQLSLHSQSQVTERFPQLAGFEEALYASGGARVEGAELTRTLLDASGASLVTERVDLQVGETTYVVGGQPFDQVILACGAWLGQLLNPLGYEVDVKPQKGQLQDYFFDHLATETYPVVMPEGELDIIPFAQGKISVGASHENDRGFDLSLDSAILAKLETEALSYYPLLTAAKSKAQRVGIRAYTSDFSPFFGQVPHLPGVYAVSGLGSSGLTTGPLLAKNLVDLLVTGECLLPVTDYPIDRYIVKR</sequence>
<dbReference type="Gene3D" id="3.30.9.10">
    <property type="entry name" value="D-Amino Acid Oxidase, subunit A, domain 2"/>
    <property type="match status" value="1"/>
</dbReference>
<keyword evidence="3" id="KW-0285">Flavoprotein</keyword>
<feature type="domain" description="FAD dependent oxidoreductase" evidence="5">
    <location>
        <begin position="3"/>
        <end position="343"/>
    </location>
</feature>
<dbReference type="RefSeq" id="WP_146566760.1">
    <property type="nucleotide sequence ID" value="NZ_VOHL01000002.1"/>
</dbReference>
<dbReference type="GO" id="GO:0005737">
    <property type="term" value="C:cytoplasm"/>
    <property type="evidence" value="ECO:0007669"/>
    <property type="project" value="TreeGrafter"/>
</dbReference>
<accession>A0A5C5SDH0</accession>
<dbReference type="InterPro" id="IPR036188">
    <property type="entry name" value="FAD/NAD-bd_sf"/>
</dbReference>
<organism evidence="6 7">
    <name type="scientific">Streptococcus cuniculipharyngis</name>
    <dbReference type="NCBI Taxonomy" id="1562651"/>
    <lineage>
        <taxon>Bacteria</taxon>
        <taxon>Bacillati</taxon>
        <taxon>Bacillota</taxon>
        <taxon>Bacilli</taxon>
        <taxon>Lactobacillales</taxon>
        <taxon>Streptococcaceae</taxon>
        <taxon>Streptococcus</taxon>
    </lineage>
</organism>
<evidence type="ECO:0000313" key="6">
    <source>
        <dbReference type="EMBL" id="TWS98013.1"/>
    </source>
</evidence>
<proteinExistence type="inferred from homology"/>
<evidence type="ECO:0000256" key="4">
    <source>
        <dbReference type="ARBA" id="ARBA00023002"/>
    </source>
</evidence>
<dbReference type="Pfam" id="PF01266">
    <property type="entry name" value="DAO"/>
    <property type="match status" value="1"/>
</dbReference>
<comment type="similarity">
    <text evidence="2">Belongs to the DadA oxidoreductase family.</text>
</comment>
<dbReference type="InterPro" id="IPR006076">
    <property type="entry name" value="FAD-dep_OxRdtase"/>
</dbReference>
<reference evidence="6 7" key="1">
    <citation type="submission" date="2019-08" db="EMBL/GenBank/DDBJ databases">
        <authorList>
            <person name="Lei W."/>
        </authorList>
    </citation>
    <scope>NUCLEOTIDE SEQUENCE [LARGE SCALE GENOMIC DNA]</scope>
    <source>
        <strain evidence="6 7">CCUG 66496</strain>
    </source>
</reference>
<comment type="caution">
    <text evidence="6">The sequence shown here is derived from an EMBL/GenBank/DDBJ whole genome shotgun (WGS) entry which is preliminary data.</text>
</comment>
<gene>
    <name evidence="6" type="ORF">FRX57_03540</name>
</gene>
<dbReference type="SUPFAM" id="SSF51905">
    <property type="entry name" value="FAD/NAD(P)-binding domain"/>
    <property type="match status" value="1"/>
</dbReference>
<name>A0A5C5SDH0_9STRE</name>
<comment type="cofactor">
    <cofactor evidence="1">
        <name>FAD</name>
        <dbReference type="ChEBI" id="CHEBI:57692"/>
    </cofactor>
</comment>
<dbReference type="Proteomes" id="UP000317430">
    <property type="component" value="Unassembled WGS sequence"/>
</dbReference>
<protein>
    <submittedName>
        <fullName evidence="6">FAD-binding oxidoreductase</fullName>
    </submittedName>
</protein>
<dbReference type="SUPFAM" id="SSF54373">
    <property type="entry name" value="FAD-linked reductases, C-terminal domain"/>
    <property type="match status" value="1"/>
</dbReference>
<evidence type="ECO:0000313" key="7">
    <source>
        <dbReference type="Proteomes" id="UP000317430"/>
    </source>
</evidence>
<dbReference type="PANTHER" id="PTHR13847">
    <property type="entry name" value="SARCOSINE DEHYDROGENASE-RELATED"/>
    <property type="match status" value="1"/>
</dbReference>
<evidence type="ECO:0000256" key="1">
    <source>
        <dbReference type="ARBA" id="ARBA00001974"/>
    </source>
</evidence>
<dbReference type="OrthoDB" id="9805337at2"/>
<evidence type="ECO:0000259" key="5">
    <source>
        <dbReference type="Pfam" id="PF01266"/>
    </source>
</evidence>
<dbReference type="Gene3D" id="3.50.50.60">
    <property type="entry name" value="FAD/NAD(P)-binding domain"/>
    <property type="match status" value="1"/>
</dbReference>